<comment type="caution">
    <text evidence="1">The sequence shown here is derived from an EMBL/GenBank/DDBJ whole genome shotgun (WGS) entry which is preliminary data.</text>
</comment>
<dbReference type="AlphaFoldDB" id="A0A5J4L273"/>
<organism evidence="1">
    <name type="scientific">hot springs metagenome</name>
    <dbReference type="NCBI Taxonomy" id="433727"/>
    <lineage>
        <taxon>unclassified sequences</taxon>
        <taxon>metagenomes</taxon>
        <taxon>ecological metagenomes</taxon>
    </lineage>
</organism>
<gene>
    <name evidence="1" type="ORF">A45J_2076</name>
</gene>
<accession>A0A5J4L273</accession>
<dbReference type="EMBL" id="BLAB01000001">
    <property type="protein sequence ID" value="GER94315.1"/>
    <property type="molecule type" value="Genomic_DNA"/>
</dbReference>
<name>A0A5J4L273_9ZZZZ</name>
<sequence>MDLKNLKEIPWTGVIPLLLTIVANRGYVFAIPYSILAGQ</sequence>
<protein>
    <submittedName>
        <fullName evidence="1">Uncharacterized protein</fullName>
    </submittedName>
</protein>
<reference evidence="1" key="1">
    <citation type="submission" date="2019-10" db="EMBL/GenBank/DDBJ databases">
        <title>Metagenomic sequencing of thiosulfate-disproportionating enrichment culture.</title>
        <authorList>
            <person name="Umezawa K."/>
            <person name="Kojima H."/>
            <person name="Fukui M."/>
        </authorList>
    </citation>
    <scope>NUCLEOTIDE SEQUENCE</scope>
    <source>
        <strain evidence="1">45J</strain>
    </source>
</reference>
<evidence type="ECO:0000313" key="1">
    <source>
        <dbReference type="EMBL" id="GER94315.1"/>
    </source>
</evidence>
<proteinExistence type="predicted"/>